<keyword evidence="1" id="KW-0812">Transmembrane</keyword>
<evidence type="ECO:0000313" key="2">
    <source>
        <dbReference type="EMBL" id="CAJ0594486.1"/>
    </source>
</evidence>
<evidence type="ECO:0000313" key="3">
    <source>
        <dbReference type="Proteomes" id="UP001176961"/>
    </source>
</evidence>
<accession>A0AA36M1C3</accession>
<gene>
    <name evidence="2" type="ORF">CYNAS_LOCUS6469</name>
</gene>
<keyword evidence="1" id="KW-0472">Membrane</keyword>
<organism evidence="2 3">
    <name type="scientific">Cylicocyclus nassatus</name>
    <name type="common">Nematode worm</name>
    <dbReference type="NCBI Taxonomy" id="53992"/>
    <lineage>
        <taxon>Eukaryota</taxon>
        <taxon>Metazoa</taxon>
        <taxon>Ecdysozoa</taxon>
        <taxon>Nematoda</taxon>
        <taxon>Chromadorea</taxon>
        <taxon>Rhabditida</taxon>
        <taxon>Rhabditina</taxon>
        <taxon>Rhabditomorpha</taxon>
        <taxon>Strongyloidea</taxon>
        <taxon>Strongylidae</taxon>
        <taxon>Cylicocyclus</taxon>
    </lineage>
</organism>
<keyword evidence="3" id="KW-1185">Reference proteome</keyword>
<proteinExistence type="predicted"/>
<dbReference type="Proteomes" id="UP001176961">
    <property type="component" value="Unassembled WGS sequence"/>
</dbReference>
<protein>
    <submittedName>
        <fullName evidence="2">Uncharacterized protein</fullName>
    </submittedName>
</protein>
<sequence>MSESSSSGEDSGIQPFWFVVFELAYFVIFVIASVAIHLFGFLKTDEDVVTVHHKIHKEVIAQQERRFMSQKKENFLRTGSSPR</sequence>
<dbReference type="AlphaFoldDB" id="A0AA36M1C3"/>
<comment type="caution">
    <text evidence="2">The sequence shown here is derived from an EMBL/GenBank/DDBJ whole genome shotgun (WGS) entry which is preliminary data.</text>
</comment>
<evidence type="ECO:0000256" key="1">
    <source>
        <dbReference type="SAM" id="Phobius"/>
    </source>
</evidence>
<dbReference type="EMBL" id="CATQJL010000112">
    <property type="protein sequence ID" value="CAJ0594486.1"/>
    <property type="molecule type" value="Genomic_DNA"/>
</dbReference>
<keyword evidence="1" id="KW-1133">Transmembrane helix</keyword>
<feature type="transmembrane region" description="Helical" evidence="1">
    <location>
        <begin position="16"/>
        <end position="42"/>
    </location>
</feature>
<reference evidence="2" key="1">
    <citation type="submission" date="2023-07" db="EMBL/GenBank/DDBJ databases">
        <authorList>
            <consortium name="CYATHOMIX"/>
        </authorList>
    </citation>
    <scope>NUCLEOTIDE SEQUENCE</scope>
    <source>
        <strain evidence="2">N/A</strain>
    </source>
</reference>
<name>A0AA36M1C3_CYLNA</name>